<protein>
    <recommendedName>
        <fullName evidence="4">G-protein coupled receptors family 1 profile domain-containing protein</fullName>
    </recommendedName>
</protein>
<reference evidence="2" key="1">
    <citation type="journal article" date="2021" name="Mol. Ecol. Resour.">
        <title>Apolygus lucorum genome provides insights into omnivorousness and mesophyll feeding.</title>
        <authorList>
            <person name="Liu Y."/>
            <person name="Liu H."/>
            <person name="Wang H."/>
            <person name="Huang T."/>
            <person name="Liu B."/>
            <person name="Yang B."/>
            <person name="Yin L."/>
            <person name="Li B."/>
            <person name="Zhang Y."/>
            <person name="Zhang S."/>
            <person name="Jiang F."/>
            <person name="Zhang X."/>
            <person name="Ren Y."/>
            <person name="Wang B."/>
            <person name="Wang S."/>
            <person name="Lu Y."/>
            <person name="Wu K."/>
            <person name="Fan W."/>
            <person name="Wang G."/>
        </authorList>
    </citation>
    <scope>NUCLEOTIDE SEQUENCE</scope>
    <source>
        <strain evidence="2">12Hb</strain>
    </source>
</reference>
<evidence type="ECO:0008006" key="4">
    <source>
        <dbReference type="Google" id="ProtNLM"/>
    </source>
</evidence>
<feature type="transmembrane region" description="Helical" evidence="1">
    <location>
        <begin position="40"/>
        <end position="59"/>
    </location>
</feature>
<dbReference type="Proteomes" id="UP000466442">
    <property type="component" value="Linkage Group LG12"/>
</dbReference>
<feature type="transmembrane region" description="Helical" evidence="1">
    <location>
        <begin position="74"/>
        <end position="93"/>
    </location>
</feature>
<keyword evidence="3" id="KW-1185">Reference proteome</keyword>
<dbReference type="EMBL" id="WIXP02000012">
    <property type="protein sequence ID" value="KAF6202043.1"/>
    <property type="molecule type" value="Genomic_DNA"/>
</dbReference>
<evidence type="ECO:0000313" key="2">
    <source>
        <dbReference type="EMBL" id="KAF6202043.1"/>
    </source>
</evidence>
<dbReference type="OrthoDB" id="9894375at2759"/>
<accession>A0A8S9WZD8</accession>
<evidence type="ECO:0000256" key="1">
    <source>
        <dbReference type="SAM" id="Phobius"/>
    </source>
</evidence>
<name>A0A8S9WZD8_APOLU</name>
<proteinExistence type="predicted"/>
<dbReference type="Gene3D" id="1.20.1070.10">
    <property type="entry name" value="Rhodopsin 7-helix transmembrane proteins"/>
    <property type="match status" value="1"/>
</dbReference>
<sequence length="177" mass="20122">MVSQPVSNTVFAKLHSRKHLFTDSETQQAHSNEKAYRTTLLIVGSVIIGFFPASAWFMLVCDADCYIGMPSSPWVRILIAFLNNFLIILKTLINSYIYAARMHEIKNAIRRMRYSIALKCCKLGSQDINGLHSEYSRNHFLSRGSTQRSKKTYVCRLQSIPRHDGRGTADGEYSTPL</sequence>
<keyword evidence="1" id="KW-1133">Transmembrane helix</keyword>
<comment type="caution">
    <text evidence="2">The sequence shown here is derived from an EMBL/GenBank/DDBJ whole genome shotgun (WGS) entry which is preliminary data.</text>
</comment>
<keyword evidence="1" id="KW-0472">Membrane</keyword>
<organism evidence="2 3">
    <name type="scientific">Apolygus lucorum</name>
    <name type="common">Small green plant bug</name>
    <name type="synonym">Lygocoris lucorum</name>
    <dbReference type="NCBI Taxonomy" id="248454"/>
    <lineage>
        <taxon>Eukaryota</taxon>
        <taxon>Metazoa</taxon>
        <taxon>Ecdysozoa</taxon>
        <taxon>Arthropoda</taxon>
        <taxon>Hexapoda</taxon>
        <taxon>Insecta</taxon>
        <taxon>Pterygota</taxon>
        <taxon>Neoptera</taxon>
        <taxon>Paraneoptera</taxon>
        <taxon>Hemiptera</taxon>
        <taxon>Heteroptera</taxon>
        <taxon>Panheteroptera</taxon>
        <taxon>Cimicomorpha</taxon>
        <taxon>Miridae</taxon>
        <taxon>Mirini</taxon>
        <taxon>Apolygus</taxon>
    </lineage>
</organism>
<dbReference type="SUPFAM" id="SSF81321">
    <property type="entry name" value="Family A G protein-coupled receptor-like"/>
    <property type="match status" value="1"/>
</dbReference>
<dbReference type="AlphaFoldDB" id="A0A8S9WZD8"/>
<evidence type="ECO:0000313" key="3">
    <source>
        <dbReference type="Proteomes" id="UP000466442"/>
    </source>
</evidence>
<keyword evidence="1" id="KW-0812">Transmembrane</keyword>
<gene>
    <name evidence="2" type="ORF">GE061_004440</name>
</gene>